<evidence type="ECO:0000259" key="1">
    <source>
        <dbReference type="Pfam" id="PF05099"/>
    </source>
</evidence>
<gene>
    <name evidence="2" type="ORF">ASESINO_6</name>
</gene>
<dbReference type="Gene3D" id="1.10.3680.10">
    <property type="entry name" value="TerB-like"/>
    <property type="match status" value="1"/>
</dbReference>
<proteinExistence type="predicted"/>
<dbReference type="RefSeq" id="YP_009290634.1">
    <property type="nucleotide sequence ID" value="NC_031107.2"/>
</dbReference>
<sequence>MFGFLKKRSSRAMSEIKKFDKRDLAEAVVNAAYLIAYADGELESSEKAKIEQVLRANPVLSNFQSELNAIASTIIAQLEADIDIGRRAALRQIADVKGDQRESEDVLDVAVAIARADGEIEPAEEAMLKQIAEAMGLRYDA</sequence>
<feature type="domain" description="Co-chaperone DjlA N-terminal" evidence="1">
    <location>
        <begin position="26"/>
        <end position="138"/>
    </location>
</feature>
<keyword evidence="3" id="KW-1185">Reference proteome</keyword>
<accession>A0A1B2I9S7</accession>
<dbReference type="SUPFAM" id="SSF158682">
    <property type="entry name" value="TerB-like"/>
    <property type="match status" value="1"/>
</dbReference>
<dbReference type="CDD" id="cd07176">
    <property type="entry name" value="terB"/>
    <property type="match status" value="1"/>
</dbReference>
<dbReference type="EMBL" id="KX397364">
    <property type="protein sequence ID" value="ANZ48029.1"/>
    <property type="molecule type" value="Genomic_DNA"/>
</dbReference>
<organism evidence="2 3">
    <name type="scientific">Erwinia phage vB_EamM_Asesino</name>
    <dbReference type="NCBI Taxonomy" id="1883370"/>
    <lineage>
        <taxon>Viruses</taxon>
        <taxon>Duplodnaviria</taxon>
        <taxon>Heunggongvirae</taxon>
        <taxon>Uroviricota</taxon>
        <taxon>Caudoviricetes</taxon>
        <taxon>Chimalliviridae</taxon>
        <taxon>Erskinevirus</taxon>
        <taxon>Erskinevirus asesino</taxon>
    </lineage>
</organism>
<protein>
    <submittedName>
        <fullName evidence="2">TerB</fullName>
    </submittedName>
</protein>
<reference evidence="2" key="1">
    <citation type="submission" date="2016-06" db="EMBL/GenBank/DDBJ databases">
        <authorList>
            <person name="Berg J.A."/>
            <person name="Hyde J.R."/>
            <person name="Breakwell D.P."/>
            <person name="Hope S."/>
            <person name="Grose J.H."/>
        </authorList>
    </citation>
    <scope>NUCLEOTIDE SEQUENCE [LARGE SCALE GENOMIC DNA]</scope>
</reference>
<dbReference type="InterPro" id="IPR007791">
    <property type="entry name" value="DjlA_N"/>
</dbReference>
<dbReference type="Pfam" id="PF05099">
    <property type="entry name" value="TerB"/>
    <property type="match status" value="1"/>
</dbReference>
<evidence type="ECO:0000313" key="3">
    <source>
        <dbReference type="Proteomes" id="UP000202181"/>
    </source>
</evidence>
<dbReference type="InterPro" id="IPR029024">
    <property type="entry name" value="TerB-like"/>
</dbReference>
<evidence type="ECO:0000313" key="2">
    <source>
        <dbReference type="EMBL" id="ANZ48029.1"/>
    </source>
</evidence>
<dbReference type="OrthoDB" id="14377at10239"/>
<name>A0A1B2I9S7_9CAUD</name>
<dbReference type="GeneID" id="29056956"/>
<dbReference type="Proteomes" id="UP000202181">
    <property type="component" value="Segment"/>
</dbReference>
<dbReference type="KEGG" id="vg:29056956"/>